<dbReference type="EMBL" id="AM746676">
    <property type="protein sequence ID" value="CAN92983.1"/>
    <property type="molecule type" value="Genomic_DNA"/>
</dbReference>
<dbReference type="HAMAP" id="MF_00076">
    <property type="entry name" value="HisB"/>
    <property type="match status" value="1"/>
</dbReference>
<comment type="similarity">
    <text evidence="6">Belongs to the imidazoleglycerol-phosphate dehydratase family.</text>
</comment>
<dbReference type="InterPro" id="IPR020568">
    <property type="entry name" value="Ribosomal_Su5_D2-typ_SF"/>
</dbReference>
<dbReference type="AlphaFoldDB" id="A9GBB4"/>
<dbReference type="SUPFAM" id="SSF54211">
    <property type="entry name" value="Ribosomal protein S5 domain 2-like"/>
    <property type="match status" value="2"/>
</dbReference>
<keyword evidence="4 6" id="KW-0368">Histidine biosynthesis</keyword>
<evidence type="ECO:0000256" key="4">
    <source>
        <dbReference type="ARBA" id="ARBA00023102"/>
    </source>
</evidence>
<dbReference type="PANTHER" id="PTHR23133:SF2">
    <property type="entry name" value="IMIDAZOLEGLYCEROL-PHOSPHATE DEHYDRATASE"/>
    <property type="match status" value="1"/>
</dbReference>
<organism evidence="7 8">
    <name type="scientific">Sorangium cellulosum (strain So ce56)</name>
    <name type="common">Polyangium cellulosum (strain So ce56)</name>
    <dbReference type="NCBI Taxonomy" id="448385"/>
    <lineage>
        <taxon>Bacteria</taxon>
        <taxon>Pseudomonadati</taxon>
        <taxon>Myxococcota</taxon>
        <taxon>Polyangia</taxon>
        <taxon>Polyangiales</taxon>
        <taxon>Polyangiaceae</taxon>
        <taxon>Sorangium</taxon>
    </lineage>
</organism>
<comment type="catalytic activity">
    <reaction evidence="6">
        <text>D-erythro-1-(imidazol-4-yl)glycerol 3-phosphate = 3-(imidazol-4-yl)-2-oxopropyl phosphate + H2O</text>
        <dbReference type="Rhea" id="RHEA:11040"/>
        <dbReference type="ChEBI" id="CHEBI:15377"/>
        <dbReference type="ChEBI" id="CHEBI:57766"/>
        <dbReference type="ChEBI" id="CHEBI:58278"/>
        <dbReference type="EC" id="4.2.1.19"/>
    </reaction>
</comment>
<dbReference type="GO" id="GO:0004424">
    <property type="term" value="F:imidazoleglycerol-phosphate dehydratase activity"/>
    <property type="evidence" value="ECO:0007669"/>
    <property type="project" value="UniProtKB-UniRule"/>
</dbReference>
<dbReference type="EC" id="4.2.1.19" evidence="6"/>
<dbReference type="eggNOG" id="COG0131">
    <property type="taxonomic scope" value="Bacteria"/>
</dbReference>
<dbReference type="InterPro" id="IPR000807">
    <property type="entry name" value="ImidazoleglycerolP_deHydtase"/>
</dbReference>
<dbReference type="KEGG" id="scl:sce2824"/>
<evidence type="ECO:0000256" key="3">
    <source>
        <dbReference type="ARBA" id="ARBA00022605"/>
    </source>
</evidence>
<proteinExistence type="inferred from homology"/>
<dbReference type="InterPro" id="IPR038494">
    <property type="entry name" value="IGPD_sf"/>
</dbReference>
<dbReference type="GO" id="GO:0005737">
    <property type="term" value="C:cytoplasm"/>
    <property type="evidence" value="ECO:0007669"/>
    <property type="project" value="UniProtKB-SubCell"/>
</dbReference>
<dbReference type="CDD" id="cd07914">
    <property type="entry name" value="IGPD"/>
    <property type="match status" value="1"/>
</dbReference>
<dbReference type="FunFam" id="3.30.230.40:FF:000001">
    <property type="entry name" value="Imidazoleglycerol-phosphate dehydratase HisB"/>
    <property type="match status" value="1"/>
</dbReference>
<reference evidence="7 8" key="1">
    <citation type="journal article" date="2007" name="Nat. Biotechnol.">
        <title>Complete genome sequence of the myxobacterium Sorangium cellulosum.</title>
        <authorList>
            <person name="Schneiker S."/>
            <person name="Perlova O."/>
            <person name="Kaiser O."/>
            <person name="Gerth K."/>
            <person name="Alici A."/>
            <person name="Altmeyer M.O."/>
            <person name="Bartels D."/>
            <person name="Bekel T."/>
            <person name="Beyer S."/>
            <person name="Bode E."/>
            <person name="Bode H.B."/>
            <person name="Bolten C.J."/>
            <person name="Choudhuri J.V."/>
            <person name="Doss S."/>
            <person name="Elnakady Y.A."/>
            <person name="Frank B."/>
            <person name="Gaigalat L."/>
            <person name="Goesmann A."/>
            <person name="Groeger C."/>
            <person name="Gross F."/>
            <person name="Jelsbak L."/>
            <person name="Jelsbak L."/>
            <person name="Kalinowski J."/>
            <person name="Kegler C."/>
            <person name="Knauber T."/>
            <person name="Konietzny S."/>
            <person name="Kopp M."/>
            <person name="Krause L."/>
            <person name="Krug D."/>
            <person name="Linke B."/>
            <person name="Mahmud T."/>
            <person name="Martinez-Arias R."/>
            <person name="McHardy A.C."/>
            <person name="Merai M."/>
            <person name="Meyer F."/>
            <person name="Mormann S."/>
            <person name="Munoz-Dorado J."/>
            <person name="Perez J."/>
            <person name="Pradella S."/>
            <person name="Rachid S."/>
            <person name="Raddatz G."/>
            <person name="Rosenau F."/>
            <person name="Rueckert C."/>
            <person name="Sasse F."/>
            <person name="Scharfe M."/>
            <person name="Schuster S.C."/>
            <person name="Suen G."/>
            <person name="Treuner-Lange A."/>
            <person name="Velicer G.J."/>
            <person name="Vorholter F.-J."/>
            <person name="Weissman K.J."/>
            <person name="Welch R.D."/>
            <person name="Wenzel S.C."/>
            <person name="Whitworth D.E."/>
            <person name="Wilhelm S."/>
            <person name="Wittmann C."/>
            <person name="Bloecker H."/>
            <person name="Puehler A."/>
            <person name="Mueller R."/>
        </authorList>
    </citation>
    <scope>NUCLEOTIDE SEQUENCE [LARGE SCALE GENOMIC DNA]</scope>
    <source>
        <strain evidence="8">So ce56</strain>
    </source>
</reference>
<keyword evidence="5 6" id="KW-0456">Lyase</keyword>
<comment type="subcellular location">
    <subcellularLocation>
        <location evidence="6">Cytoplasm</location>
    </subcellularLocation>
</comment>
<dbReference type="Gene3D" id="3.30.230.40">
    <property type="entry name" value="Imidazole glycerol phosphate dehydratase, domain 1"/>
    <property type="match status" value="2"/>
</dbReference>
<dbReference type="Pfam" id="PF00475">
    <property type="entry name" value="IGPD"/>
    <property type="match status" value="1"/>
</dbReference>
<evidence type="ECO:0000313" key="8">
    <source>
        <dbReference type="Proteomes" id="UP000002139"/>
    </source>
</evidence>
<evidence type="ECO:0000256" key="1">
    <source>
        <dbReference type="ARBA" id="ARBA00005047"/>
    </source>
</evidence>
<dbReference type="InterPro" id="IPR020565">
    <property type="entry name" value="ImidazoleglycerP_deHydtase_CS"/>
</dbReference>
<keyword evidence="8" id="KW-1185">Reference proteome</keyword>
<dbReference type="Proteomes" id="UP000002139">
    <property type="component" value="Chromosome"/>
</dbReference>
<dbReference type="HOGENOM" id="CLU_044308_3_0_7"/>
<dbReference type="UniPathway" id="UPA00031">
    <property type="reaction ID" value="UER00011"/>
</dbReference>
<dbReference type="FunFam" id="3.30.230.40:FF:000003">
    <property type="entry name" value="Imidazoleglycerol-phosphate dehydratase HisB"/>
    <property type="match status" value="1"/>
</dbReference>
<protein>
    <recommendedName>
        <fullName evidence="2 6">Imidazoleglycerol-phosphate dehydratase</fullName>
        <shortName evidence="6">IGPD</shortName>
        <ecNumber evidence="6">4.2.1.19</ecNumber>
    </recommendedName>
</protein>
<keyword evidence="6" id="KW-0963">Cytoplasm</keyword>
<name>A9GBB4_SORC5</name>
<sequence>MRSGARIQGHCRVACHVIGITPLPLPRRATTLRAMPRIANVERKTRETDIRIEIDLDGQGRSEIKTPLPFLTHMLDQIARHGLFDLTIHAEGDVEIDGHHTTEDCGITLGTAVQKALGDKAGIARYGEATLPMDEALAQCALDLSGRPYFVWRVPLPKAKLGTWDVELAPVFFEGFARGVGANLHVRLIEGDNLHHIVEICFKSFAKALMKATRIEPRVAGIPSTKGSL</sequence>
<dbReference type="PANTHER" id="PTHR23133">
    <property type="entry name" value="IMIDAZOLEGLYCEROL-PHOSPHATE DEHYDRATASE HIS7"/>
    <property type="match status" value="1"/>
</dbReference>
<comment type="pathway">
    <text evidence="1 6">Amino-acid biosynthesis; L-histidine biosynthesis; L-histidine from 5-phospho-alpha-D-ribose 1-diphosphate: step 6/9.</text>
</comment>
<gene>
    <name evidence="6 7" type="primary">hisB</name>
    <name evidence="7" type="ordered locus">sce2824</name>
</gene>
<dbReference type="STRING" id="448385.sce2824"/>
<dbReference type="NCBIfam" id="NF002114">
    <property type="entry name" value="PRK00951.2-4"/>
    <property type="match status" value="1"/>
</dbReference>
<evidence type="ECO:0000313" key="7">
    <source>
        <dbReference type="EMBL" id="CAN92983.1"/>
    </source>
</evidence>
<dbReference type="NCBIfam" id="NF002111">
    <property type="entry name" value="PRK00951.2-1"/>
    <property type="match status" value="1"/>
</dbReference>
<evidence type="ECO:0000256" key="6">
    <source>
        <dbReference type="HAMAP-Rule" id="MF_00076"/>
    </source>
</evidence>
<accession>A9GBB4</accession>
<keyword evidence="3 6" id="KW-0028">Amino-acid biosynthesis</keyword>
<evidence type="ECO:0000256" key="5">
    <source>
        <dbReference type="ARBA" id="ARBA00023239"/>
    </source>
</evidence>
<evidence type="ECO:0000256" key="2">
    <source>
        <dbReference type="ARBA" id="ARBA00016664"/>
    </source>
</evidence>
<dbReference type="PROSITE" id="PS00954">
    <property type="entry name" value="IGP_DEHYDRATASE_1"/>
    <property type="match status" value="1"/>
</dbReference>
<dbReference type="GO" id="GO:0000105">
    <property type="term" value="P:L-histidine biosynthetic process"/>
    <property type="evidence" value="ECO:0007669"/>
    <property type="project" value="UniProtKB-UniRule"/>
</dbReference>